<dbReference type="Pfam" id="PF05958">
    <property type="entry name" value="tRNA_U5-meth_tr"/>
    <property type="match status" value="1"/>
</dbReference>
<keyword evidence="1" id="KW-0479">Metal-binding</keyword>
<dbReference type="Gene3D" id="3.40.50.150">
    <property type="entry name" value="Vaccinia Virus protein VP39"/>
    <property type="match status" value="1"/>
</dbReference>
<sequence>MGAQGDGLAAGPVFAPLSLPGETIRARVSGDRAEIEAVLQASPDRVEPACRHFGHCGGCSLQHWADGPYLAWKVDHIRKTLARERIETDFAPAFEARPGTRRRLALHARREGGRVSIGFKARKSWRLVEIEACPVADPRLVAAFPALRRLAGAFFEHPKSAPTLHVTLSQTGLDIDVTGVERKSGGLSADARMRAAEAAREADMARVSLAGEVIYQERQPMVRVGPAIVALPPGSFLQAVAEAEAAMAAYAVQAVKGAGRIADLFCGVGAFTFRLAELAPVYAADSAAPAVRALSSATASAPGLKAITAEARDLSRRPFLASEMKKIDAVVFDPPRAGAMEQAREIAASKVPLVVGVSCNPATFARDARILIDAGFTLREVLPVDQFLWSPHVELVGVFSR</sequence>
<dbReference type="CDD" id="cd02440">
    <property type="entry name" value="AdoMet_MTases"/>
    <property type="match status" value="1"/>
</dbReference>
<proteinExistence type="inferred from homology"/>
<keyword evidence="4 6" id="KW-0949">S-adenosyl-L-methionine</keyword>
<dbReference type="Gene3D" id="2.40.50.140">
    <property type="entry name" value="Nucleic acid-binding proteins"/>
    <property type="match status" value="1"/>
</dbReference>
<dbReference type="InterPro" id="IPR012340">
    <property type="entry name" value="NA-bd_OB-fold"/>
</dbReference>
<dbReference type="PANTHER" id="PTHR11061">
    <property type="entry name" value="RNA M5U METHYLTRANSFERASE"/>
    <property type="match status" value="1"/>
</dbReference>
<feature type="active site" evidence="7">
    <location>
        <position position="359"/>
    </location>
</feature>
<feature type="binding site" evidence="6">
    <location>
        <position position="285"/>
    </location>
    <ligand>
        <name>S-adenosyl-L-methionine</name>
        <dbReference type="ChEBI" id="CHEBI:59789"/>
    </ligand>
</feature>
<dbReference type="EMBL" id="CP073078">
    <property type="protein sequence ID" value="QUD90635.1"/>
    <property type="molecule type" value="Genomic_DNA"/>
</dbReference>
<dbReference type="GO" id="GO:0070041">
    <property type="term" value="F:rRNA (uridine-C5-)-methyltransferase activity"/>
    <property type="evidence" value="ECO:0007669"/>
    <property type="project" value="TreeGrafter"/>
</dbReference>
<feature type="active site" description="Nucleophile" evidence="6">
    <location>
        <position position="359"/>
    </location>
</feature>
<evidence type="ECO:0000256" key="5">
    <source>
        <dbReference type="ARBA" id="ARBA00023014"/>
    </source>
</evidence>
<dbReference type="GO" id="GO:0070475">
    <property type="term" value="P:rRNA base methylation"/>
    <property type="evidence" value="ECO:0007669"/>
    <property type="project" value="TreeGrafter"/>
</dbReference>
<dbReference type="InterPro" id="IPR029063">
    <property type="entry name" value="SAM-dependent_MTases_sf"/>
</dbReference>
<dbReference type="Gene3D" id="2.40.50.1070">
    <property type="match status" value="1"/>
</dbReference>
<feature type="binding site" evidence="6">
    <location>
        <position position="238"/>
    </location>
    <ligand>
        <name>S-adenosyl-L-methionine</name>
        <dbReference type="ChEBI" id="CHEBI:59789"/>
    </ligand>
</feature>
<evidence type="ECO:0000313" key="9">
    <source>
        <dbReference type="Proteomes" id="UP000676409"/>
    </source>
</evidence>
<dbReference type="KEGG" id="caul:KCG34_01590"/>
<dbReference type="RefSeq" id="WP_211940682.1">
    <property type="nucleotide sequence ID" value="NZ_CP073078.1"/>
</dbReference>
<keyword evidence="2 6" id="KW-0489">Methyltransferase</keyword>
<comment type="similarity">
    <text evidence="6">Belongs to the class I-like SAM-binding methyltransferase superfamily. RNA M5U methyltransferase family.</text>
</comment>
<organism evidence="8 9">
    <name type="scientific">Phenylobacterium montanum</name>
    <dbReference type="NCBI Taxonomy" id="2823693"/>
    <lineage>
        <taxon>Bacteria</taxon>
        <taxon>Pseudomonadati</taxon>
        <taxon>Pseudomonadota</taxon>
        <taxon>Alphaproteobacteria</taxon>
        <taxon>Caulobacterales</taxon>
        <taxon>Caulobacteraceae</taxon>
        <taxon>Phenylobacterium</taxon>
    </lineage>
</organism>
<evidence type="ECO:0000256" key="3">
    <source>
        <dbReference type="ARBA" id="ARBA00022679"/>
    </source>
</evidence>
<keyword evidence="9" id="KW-1185">Reference proteome</keyword>
<protein>
    <submittedName>
        <fullName evidence="8">Class I SAM-dependent RNA methyltransferase</fullName>
    </submittedName>
</protein>
<evidence type="ECO:0000256" key="2">
    <source>
        <dbReference type="ARBA" id="ARBA00022603"/>
    </source>
</evidence>
<dbReference type="InterPro" id="IPR030390">
    <property type="entry name" value="MeTrfase_TrmA_AS"/>
</dbReference>
<dbReference type="PANTHER" id="PTHR11061:SF49">
    <property type="entry name" value="23S RRNA (URACIL(1939)-C(5))-METHYLTRANSFERASE RLMD"/>
    <property type="match status" value="1"/>
</dbReference>
<keyword evidence="5" id="KW-0411">Iron-sulfur</keyword>
<dbReference type="AlphaFoldDB" id="A0A975G3U4"/>
<accession>A0A975G3U4</accession>
<evidence type="ECO:0000256" key="7">
    <source>
        <dbReference type="PROSITE-ProRule" id="PRU10015"/>
    </source>
</evidence>
<dbReference type="PROSITE" id="PS51687">
    <property type="entry name" value="SAM_MT_RNA_M5U"/>
    <property type="match status" value="1"/>
</dbReference>
<dbReference type="PROSITE" id="PS01230">
    <property type="entry name" value="TRMA_1"/>
    <property type="match status" value="1"/>
</dbReference>
<reference evidence="8" key="1">
    <citation type="submission" date="2021-04" db="EMBL/GenBank/DDBJ databases">
        <title>The complete genome sequence of Caulobacter sp. S6.</title>
        <authorList>
            <person name="Tang Y."/>
            <person name="Ouyang W."/>
            <person name="Liu Q."/>
            <person name="Huang B."/>
            <person name="Guo Z."/>
            <person name="Lei P."/>
        </authorList>
    </citation>
    <scope>NUCLEOTIDE SEQUENCE</scope>
    <source>
        <strain evidence="8">S6</strain>
    </source>
</reference>
<evidence type="ECO:0000256" key="6">
    <source>
        <dbReference type="PROSITE-ProRule" id="PRU01024"/>
    </source>
</evidence>
<feature type="binding site" evidence="6">
    <location>
        <position position="265"/>
    </location>
    <ligand>
        <name>S-adenosyl-L-methionine</name>
        <dbReference type="ChEBI" id="CHEBI:59789"/>
    </ligand>
</feature>
<feature type="binding site" evidence="6">
    <location>
        <position position="333"/>
    </location>
    <ligand>
        <name>S-adenosyl-L-methionine</name>
        <dbReference type="ChEBI" id="CHEBI:59789"/>
    </ligand>
</feature>
<keyword evidence="1" id="KW-0408">Iron</keyword>
<evidence type="ECO:0000256" key="4">
    <source>
        <dbReference type="ARBA" id="ARBA00022691"/>
    </source>
</evidence>
<keyword evidence="1" id="KW-0004">4Fe-4S</keyword>
<evidence type="ECO:0000256" key="1">
    <source>
        <dbReference type="ARBA" id="ARBA00022485"/>
    </source>
</evidence>
<dbReference type="SUPFAM" id="SSF53335">
    <property type="entry name" value="S-adenosyl-L-methionine-dependent methyltransferases"/>
    <property type="match status" value="1"/>
</dbReference>
<evidence type="ECO:0000313" key="8">
    <source>
        <dbReference type="EMBL" id="QUD90635.1"/>
    </source>
</evidence>
<name>A0A975G3U4_9CAUL</name>
<dbReference type="Proteomes" id="UP000676409">
    <property type="component" value="Chromosome"/>
</dbReference>
<dbReference type="GO" id="GO:0051539">
    <property type="term" value="F:4 iron, 4 sulfur cluster binding"/>
    <property type="evidence" value="ECO:0007669"/>
    <property type="project" value="UniProtKB-KW"/>
</dbReference>
<dbReference type="InterPro" id="IPR010280">
    <property type="entry name" value="U5_MeTrfase_fam"/>
</dbReference>
<gene>
    <name evidence="8" type="ORF">KCG34_01590</name>
</gene>
<keyword evidence="3 6" id="KW-0808">Transferase</keyword>